<sequence length="143" mass="15252">MPAPVTTPIGVVLARTAKTAGRAFDQALAAAGGSQPVWQILISLKTRPVANQRELADAVGIQGATLTHHLNGMEAAGLVTRRRDPDNRRVHLVTLTPEGEQLFLRLASAAIAHDERMRKGLSDAEIAQLADLLHRLAGNVTDT</sequence>
<dbReference type="InterPro" id="IPR011991">
    <property type="entry name" value="ArsR-like_HTH"/>
</dbReference>
<dbReference type="GO" id="GO:0003677">
    <property type="term" value="F:DNA binding"/>
    <property type="evidence" value="ECO:0007669"/>
    <property type="project" value="UniProtKB-KW"/>
</dbReference>
<dbReference type="PANTHER" id="PTHR42756:SF1">
    <property type="entry name" value="TRANSCRIPTIONAL REPRESSOR OF EMRAB OPERON"/>
    <property type="match status" value="1"/>
</dbReference>
<dbReference type="AlphaFoldDB" id="A0A9Y2JJR3"/>
<dbReference type="SUPFAM" id="SSF46785">
    <property type="entry name" value="Winged helix' DNA-binding domain"/>
    <property type="match status" value="1"/>
</dbReference>
<dbReference type="EMBL" id="CP127295">
    <property type="protein sequence ID" value="WIX99757.1"/>
    <property type="molecule type" value="Genomic_DNA"/>
</dbReference>
<dbReference type="Proteomes" id="UP001239397">
    <property type="component" value="Chromosome"/>
</dbReference>
<keyword evidence="3" id="KW-0804">Transcription</keyword>
<evidence type="ECO:0000256" key="2">
    <source>
        <dbReference type="ARBA" id="ARBA00023125"/>
    </source>
</evidence>
<dbReference type="RefSeq" id="WP_285996237.1">
    <property type="nucleotide sequence ID" value="NZ_CP127295.1"/>
</dbReference>
<dbReference type="InterPro" id="IPR000835">
    <property type="entry name" value="HTH_MarR-typ"/>
</dbReference>
<gene>
    <name evidence="5" type="ORF">QRX60_37745</name>
</gene>
<evidence type="ECO:0000256" key="3">
    <source>
        <dbReference type="ARBA" id="ARBA00023163"/>
    </source>
</evidence>
<dbReference type="PROSITE" id="PS50995">
    <property type="entry name" value="HTH_MARR_2"/>
    <property type="match status" value="1"/>
</dbReference>
<accession>A0A9Y2JJR3</accession>
<dbReference type="GO" id="GO:0003700">
    <property type="term" value="F:DNA-binding transcription factor activity"/>
    <property type="evidence" value="ECO:0007669"/>
    <property type="project" value="InterPro"/>
</dbReference>
<dbReference type="Pfam" id="PF01047">
    <property type="entry name" value="MarR"/>
    <property type="match status" value="1"/>
</dbReference>
<dbReference type="Gene3D" id="1.10.10.10">
    <property type="entry name" value="Winged helix-like DNA-binding domain superfamily/Winged helix DNA-binding domain"/>
    <property type="match status" value="1"/>
</dbReference>
<dbReference type="InterPro" id="IPR036388">
    <property type="entry name" value="WH-like_DNA-bd_sf"/>
</dbReference>
<reference evidence="5 6" key="1">
    <citation type="submission" date="2023-06" db="EMBL/GenBank/DDBJ databases">
        <authorList>
            <person name="Oyuntsetseg B."/>
            <person name="Kim S.B."/>
        </authorList>
    </citation>
    <scope>NUCLEOTIDE SEQUENCE [LARGE SCALE GENOMIC DNA]</scope>
    <source>
        <strain evidence="5 6">4-36</strain>
    </source>
</reference>
<dbReference type="CDD" id="cd00090">
    <property type="entry name" value="HTH_ARSR"/>
    <property type="match status" value="1"/>
</dbReference>
<dbReference type="SMART" id="SM00347">
    <property type="entry name" value="HTH_MARR"/>
    <property type="match status" value="1"/>
</dbReference>
<proteinExistence type="predicted"/>
<name>A0A9Y2JJR3_9PSEU</name>
<keyword evidence="1" id="KW-0805">Transcription regulation</keyword>
<protein>
    <submittedName>
        <fullName evidence="5">MarR family winged helix-turn-helix transcriptional regulator</fullName>
    </submittedName>
</protein>
<keyword evidence="2" id="KW-0238">DNA-binding</keyword>
<dbReference type="PANTHER" id="PTHR42756">
    <property type="entry name" value="TRANSCRIPTIONAL REGULATOR, MARR"/>
    <property type="match status" value="1"/>
</dbReference>
<evidence type="ECO:0000313" key="6">
    <source>
        <dbReference type="Proteomes" id="UP001239397"/>
    </source>
</evidence>
<keyword evidence="6" id="KW-1185">Reference proteome</keyword>
<dbReference type="PRINTS" id="PR00598">
    <property type="entry name" value="HTHMARR"/>
</dbReference>
<evidence type="ECO:0000259" key="4">
    <source>
        <dbReference type="PROSITE" id="PS50995"/>
    </source>
</evidence>
<evidence type="ECO:0000256" key="1">
    <source>
        <dbReference type="ARBA" id="ARBA00023015"/>
    </source>
</evidence>
<dbReference type="KEGG" id="amog:QRX60_37745"/>
<evidence type="ECO:0000313" key="5">
    <source>
        <dbReference type="EMBL" id="WIX99757.1"/>
    </source>
</evidence>
<organism evidence="5 6">
    <name type="scientific">Amycolatopsis mongoliensis</name>
    <dbReference type="NCBI Taxonomy" id="715475"/>
    <lineage>
        <taxon>Bacteria</taxon>
        <taxon>Bacillati</taxon>
        <taxon>Actinomycetota</taxon>
        <taxon>Actinomycetes</taxon>
        <taxon>Pseudonocardiales</taxon>
        <taxon>Pseudonocardiaceae</taxon>
        <taxon>Amycolatopsis</taxon>
    </lineage>
</organism>
<dbReference type="InterPro" id="IPR036390">
    <property type="entry name" value="WH_DNA-bd_sf"/>
</dbReference>
<feature type="domain" description="HTH marR-type" evidence="4">
    <location>
        <begin position="6"/>
        <end position="138"/>
    </location>
</feature>